<dbReference type="AlphaFoldDB" id="U4KG35"/>
<protein>
    <recommendedName>
        <fullName evidence="3">N-acetyltransferase domain-containing protein</fullName>
    </recommendedName>
</protein>
<dbReference type="InterPro" id="IPR016181">
    <property type="entry name" value="Acyl_CoA_acyltransferase"/>
</dbReference>
<name>U4KG35_9VIBR</name>
<organism evidence="1 2">
    <name type="scientific">Vibrio nigripulchritudo</name>
    <dbReference type="NCBI Taxonomy" id="28173"/>
    <lineage>
        <taxon>Bacteria</taxon>
        <taxon>Pseudomonadati</taxon>
        <taxon>Pseudomonadota</taxon>
        <taxon>Gammaproteobacteria</taxon>
        <taxon>Vibrionales</taxon>
        <taxon>Vibrionaceae</taxon>
        <taxon>Vibrio</taxon>
    </lineage>
</organism>
<dbReference type="OrthoDB" id="9921812at2"/>
<dbReference type="PATRIC" id="fig|1260221.3.peg.3878"/>
<dbReference type="RefSeq" id="WP_022560678.1">
    <property type="nucleotide sequence ID" value="NC_022543.1"/>
</dbReference>
<reference evidence="1 2" key="1">
    <citation type="journal article" date="2013" name="ISME J.">
        <title>Comparative genomics of pathogenic lineages of Vibrio nigripulchritudo identifies virulence-associated traits.</title>
        <authorList>
            <person name="Goudenege D."/>
            <person name="Labreuche Y."/>
            <person name="Krin E."/>
            <person name="Ansquer D."/>
            <person name="Mangenot S."/>
            <person name="Calteau A."/>
            <person name="Medigue C."/>
            <person name="Mazel D."/>
            <person name="Polz M.F."/>
            <person name="Le Roux F."/>
        </authorList>
    </citation>
    <scope>NUCLEOTIDE SEQUENCE [LARGE SCALE GENOMIC DNA]</scope>
    <source>
        <strain evidence="2">SnF1</strain>
    </source>
</reference>
<evidence type="ECO:0000313" key="1">
    <source>
        <dbReference type="EMBL" id="CCO60018.1"/>
    </source>
</evidence>
<dbReference type="Proteomes" id="UP000016895">
    <property type="component" value="Chromosome 2"/>
</dbReference>
<dbReference type="KEGG" id="vni:VIBNI_B0193"/>
<dbReference type="SUPFAM" id="SSF55729">
    <property type="entry name" value="Acyl-CoA N-acyltransferases (Nat)"/>
    <property type="match status" value="1"/>
</dbReference>
<dbReference type="EMBL" id="FO203527">
    <property type="protein sequence ID" value="CCO60018.1"/>
    <property type="molecule type" value="Genomic_DNA"/>
</dbReference>
<gene>
    <name evidence="1" type="ORF">VIBNI_B0193</name>
</gene>
<keyword evidence="2" id="KW-1185">Reference proteome</keyword>
<evidence type="ECO:0000313" key="2">
    <source>
        <dbReference type="Proteomes" id="UP000016895"/>
    </source>
</evidence>
<proteinExistence type="predicted"/>
<evidence type="ECO:0008006" key="3">
    <source>
        <dbReference type="Google" id="ProtNLM"/>
    </source>
</evidence>
<accession>U4KG35</accession>
<sequence>MKSENTQLVSEEVVINDLRSSDYEELYPLISPPHLGYVDEKFLKKVFKPEGPDVVTGLALRAGGKLVGCMGFIPQERVTREGNTVQTVNLTCAVSHPDYRGYGLKLFRQLNKFDDVLFTALSASDVADVIYRKVCKAREQSGGFQIVDGVLVDVSQVEAHVDEFDLSYLSDYEKSLYFSHEDLECNQFLIKSEEEVCFLITRKVKLEDKLCSEIVYFGHEDLFVSHIPAISKLIKEHDKSEHCVISLADTPVCLINLESQIKMKEPRVTFGIDVDIPFISLHSENLIFGL</sequence>